<dbReference type="PRINTS" id="PR00081">
    <property type="entry name" value="GDHRDH"/>
</dbReference>
<feature type="transmembrane region" description="Helical" evidence="13">
    <location>
        <begin position="420"/>
        <end position="443"/>
    </location>
</feature>
<dbReference type="InterPro" id="IPR002347">
    <property type="entry name" value="SDR_fam"/>
</dbReference>
<dbReference type="CDD" id="cd08939">
    <property type="entry name" value="KDSR-like_SDR_c"/>
    <property type="match status" value="1"/>
</dbReference>
<evidence type="ECO:0000256" key="13">
    <source>
        <dbReference type="SAM" id="Phobius"/>
    </source>
</evidence>
<keyword evidence="13" id="KW-0812">Transmembrane</keyword>
<evidence type="ECO:0000256" key="3">
    <source>
        <dbReference type="ARBA" id="ARBA00004991"/>
    </source>
</evidence>
<keyword evidence="8" id="KW-0443">Lipid metabolism</keyword>
<comment type="pathway">
    <text evidence="3">Sphingolipid metabolism.</text>
</comment>
<organism evidence="14 15">
    <name type="scientific">Dentipellis fragilis</name>
    <dbReference type="NCBI Taxonomy" id="205917"/>
    <lineage>
        <taxon>Eukaryota</taxon>
        <taxon>Fungi</taxon>
        <taxon>Dikarya</taxon>
        <taxon>Basidiomycota</taxon>
        <taxon>Agaricomycotina</taxon>
        <taxon>Agaricomycetes</taxon>
        <taxon>Russulales</taxon>
        <taxon>Hericiaceae</taxon>
        <taxon>Dentipellis</taxon>
    </lineage>
</organism>
<dbReference type="SUPFAM" id="SSF51735">
    <property type="entry name" value="NAD(P)-binding Rossmann-fold domains"/>
    <property type="match status" value="1"/>
</dbReference>
<evidence type="ECO:0000256" key="1">
    <source>
        <dbReference type="ARBA" id="ARBA00004240"/>
    </source>
</evidence>
<dbReference type="InterPro" id="IPR036291">
    <property type="entry name" value="NAD(P)-bd_dom_sf"/>
</dbReference>
<dbReference type="InterPro" id="IPR016024">
    <property type="entry name" value="ARM-type_fold"/>
</dbReference>
<evidence type="ECO:0000256" key="7">
    <source>
        <dbReference type="ARBA" id="ARBA00023002"/>
    </source>
</evidence>
<keyword evidence="5" id="KW-0521">NADP</keyword>
<reference evidence="14 15" key="1">
    <citation type="submission" date="2019-02" db="EMBL/GenBank/DDBJ databases">
        <title>Genome sequencing of the rare red list fungi Dentipellis fragilis.</title>
        <authorList>
            <person name="Buettner E."/>
            <person name="Kellner H."/>
        </authorList>
    </citation>
    <scope>NUCLEOTIDE SEQUENCE [LARGE SCALE GENOMIC DNA]</scope>
    <source>
        <strain evidence="14 15">DSM 105465</strain>
    </source>
</reference>
<dbReference type="PANTHER" id="PTHR43550:SF3">
    <property type="entry name" value="3-KETODIHYDROSPHINGOSINE REDUCTASE"/>
    <property type="match status" value="1"/>
</dbReference>
<dbReference type="InterPro" id="IPR011989">
    <property type="entry name" value="ARM-like"/>
</dbReference>
<evidence type="ECO:0000256" key="12">
    <source>
        <dbReference type="SAM" id="MobiDB-lite"/>
    </source>
</evidence>
<dbReference type="Proteomes" id="UP000298327">
    <property type="component" value="Unassembled WGS sequence"/>
</dbReference>
<evidence type="ECO:0000256" key="4">
    <source>
        <dbReference type="ARBA" id="ARBA00022824"/>
    </source>
</evidence>
<comment type="catalytic activity">
    <reaction evidence="11">
        <text>sphinganine + NADP(+) = 3-oxosphinganine + NADPH + H(+)</text>
        <dbReference type="Rhea" id="RHEA:22640"/>
        <dbReference type="ChEBI" id="CHEBI:15378"/>
        <dbReference type="ChEBI" id="CHEBI:57783"/>
        <dbReference type="ChEBI" id="CHEBI:57817"/>
        <dbReference type="ChEBI" id="CHEBI:58299"/>
        <dbReference type="ChEBI" id="CHEBI:58349"/>
        <dbReference type="EC" id="1.1.1.102"/>
    </reaction>
    <physiologicalReaction direction="right-to-left" evidence="11">
        <dbReference type="Rhea" id="RHEA:22642"/>
    </physiologicalReaction>
</comment>
<dbReference type="GO" id="GO:0030148">
    <property type="term" value="P:sphingolipid biosynthetic process"/>
    <property type="evidence" value="ECO:0007669"/>
    <property type="project" value="InterPro"/>
</dbReference>
<dbReference type="OrthoDB" id="10267115at2759"/>
<gene>
    <name evidence="14" type="ORF">EVG20_g3024</name>
</gene>
<evidence type="ECO:0000256" key="2">
    <source>
        <dbReference type="ARBA" id="ARBA00004760"/>
    </source>
</evidence>
<evidence type="ECO:0000256" key="5">
    <source>
        <dbReference type="ARBA" id="ARBA00022857"/>
    </source>
</evidence>
<dbReference type="Gene3D" id="1.25.10.10">
    <property type="entry name" value="Leucine-rich Repeat Variant"/>
    <property type="match status" value="1"/>
</dbReference>
<dbReference type="EC" id="1.1.1.102" evidence="9"/>
<comment type="pathway">
    <text evidence="2">Lipid metabolism; sphingolipid metabolism.</text>
</comment>
<accession>A0A4Y9Z7A8</accession>
<protein>
    <recommendedName>
        <fullName evidence="9">3-dehydrosphinganine reductase</fullName>
        <ecNumber evidence="9">1.1.1.102</ecNumber>
    </recommendedName>
</protein>
<feature type="region of interest" description="Disordered" evidence="12">
    <location>
        <begin position="1003"/>
        <end position="1069"/>
    </location>
</feature>
<sequence>MLWSTKWDPADQHCYVTGGSSGLGLELSKILASRGAHVSIVARDEKKLASAIQEIEKCRRDPKQIIQSFSHSVLTAVQSKAALDDVVATHHGSAPDVVFLCAGKSKPRFFLEYTPEELSEGMDDAYWAQVWTAHAATRLMVEQDRKGKIVFVSSTLGLMTVPGYASYVPAKHALRGLADMLRTELILYGIDVHIFFPPTMLTPGYETENKTKPKITLKIEEGDSPLTAEKAAEILFQGVRNNQFQITGNFITELFRASSREASPRRNWFLDGFLSFLAYVSVPIWARSVDKLIAYHGLLTAATARSDMSDLATSVHRLYAVKVRFATHVSEIALTDLLNLVCTRYGQPGQLCDRIRAKLLILPGFVVASMTLLVYDTAVELIWSTKVNIVQIFYFISRYSPYLDTVLNIYAPNPDPRTCYITYGIGSVLTAVGVAFYEMILIIRTYALFNRSRKFLYIFGPLWIARLSLKSMNPLSHTNIPGGMLNRYLIRDLRPPAVIVICTIWKGITLLREVKSSPFMRAFYRDSILFYFAIFPLTIGNVIVFLTAPTELLDLFDTLTRVFHSLLCCRIILHLRAAGHGPITTLYMAPHSTVLTLTRPVECDFSMWDDTPEDQGRTSHAAREIEMVDRENSRQRYYYVDSATRGRDRDTPTGLALYLNSTIDLNTAFTHRTKSQRDFEGPKDTAQGSMWLCINQRRRFVSLLIDGAVTCRLHDPCIPGFLSTFPPSSYQLTSLTTIGAYWRTMSVDVNVGELLREARETFVGLFTWSRNHHSQHKDRRERVYRALAKHDALTFMESPNGIYPPWESLDYYRSNHFRARADPFQKAAAYGTTGTKAKIMMLFLWVIVQALPVQANSRVRSLVSDVVSRGLEEDERIGLFKDIVRELVARFCRPLPQDIEVLFADPAMALHAGLDYPSLLGMFRRSFPNLRKLEYDVSDTPSALLYRQEGVLVPRNHHTQRVFAWSTKRLSMGHRVTRREDLRDDVCWNAYILDPNQLAAAVAAVPPSPPPKDEDYDSDPPSRRSPPPSDRRPRPSGSSYGDTSQSSTLGSTGGRALQPGNSYAYHPSTTPGTNAMHVYPSLHLGPLRARAHVSPNEHTPLHGGPDTDYLHAASKVIELSTKLLQQTQRRRPRAKRSLICLALSIHPIVHSLKSYSSTSVPYLRFFERPRMYRDLPSPATAQKRASAVAAVLWLLGNRLPACRAAMLVSTAVEHGIMQALMLLEKGLISSVGDTLITCGAAACIDPYRVLCAIADVVEGISQSIVQPAMETATPLDMAAEDEIITTADVTELGVPHCALDVKENPSALLHRQTALLLPKTKLTMCLLERLIEDFGVGSPMTFGPKDATALWVVQFPPGHRLESVPSPSSCHEVSIGAASYYRIHTPQLYVEHLTSVLAGMLGRTDLEVQMLALEGLALISQTYGLSRTATTLSGAVELLARACKDTTSEQCASKILSHLAKYVGSDAFVPSDTTIAILVEVLKTRDMSTRASVSRVLTQLLRHSSVRLNMVNPDTVAALKEMVRSDVYDASTSAAQLVLALVKHDHIRDQTRELGAIDVLIDVLKPSGKNANPSMRTIIRDCAVRDQDCARVIEDVADIQEKTLLRPELSRQLTPPSITRVEEHVVEKAKSSQRFKQGPTPVRRSALAWDEGLYRAILVVS</sequence>
<dbReference type="SUPFAM" id="SSF48371">
    <property type="entry name" value="ARM repeat"/>
    <property type="match status" value="1"/>
</dbReference>
<dbReference type="EMBL" id="SEOQ01000129">
    <property type="protein sequence ID" value="TFY69728.1"/>
    <property type="molecule type" value="Genomic_DNA"/>
</dbReference>
<keyword evidence="15" id="KW-1185">Reference proteome</keyword>
<evidence type="ECO:0000256" key="10">
    <source>
        <dbReference type="ARBA" id="ARBA00044737"/>
    </source>
</evidence>
<dbReference type="STRING" id="205917.A0A4Y9Z7A8"/>
<comment type="caution">
    <text evidence="14">The sequence shown here is derived from an EMBL/GenBank/DDBJ whole genome shotgun (WGS) entry which is preliminary data.</text>
</comment>
<feature type="compositionally biased region" description="Low complexity" evidence="12">
    <location>
        <begin position="1035"/>
        <end position="1050"/>
    </location>
</feature>
<comment type="function">
    <text evidence="10">Catalyzes the reduction of 3'-oxosphinganine (3-ketodihydrosphingosine/KDS) to sphinganine (dihydrosphingosine/DHS), the second step of de novo sphingolipid biosynthesis.</text>
</comment>
<evidence type="ECO:0000256" key="6">
    <source>
        <dbReference type="ARBA" id="ARBA00022919"/>
    </source>
</evidence>
<evidence type="ECO:0000313" key="15">
    <source>
        <dbReference type="Proteomes" id="UP000298327"/>
    </source>
</evidence>
<evidence type="ECO:0000256" key="11">
    <source>
        <dbReference type="ARBA" id="ARBA00048930"/>
    </source>
</evidence>
<dbReference type="Gene3D" id="3.40.50.720">
    <property type="entry name" value="NAD(P)-binding Rossmann-like Domain"/>
    <property type="match status" value="1"/>
</dbReference>
<name>A0A4Y9Z7A8_9AGAM</name>
<evidence type="ECO:0000313" key="14">
    <source>
        <dbReference type="EMBL" id="TFY69728.1"/>
    </source>
</evidence>
<keyword evidence="6" id="KW-0746">Sphingolipid metabolism</keyword>
<proteinExistence type="predicted"/>
<dbReference type="GO" id="GO:0006666">
    <property type="term" value="P:3-keto-sphinganine metabolic process"/>
    <property type="evidence" value="ECO:0007669"/>
    <property type="project" value="InterPro"/>
</dbReference>
<feature type="transmembrane region" description="Helical" evidence="13">
    <location>
        <begin position="359"/>
        <end position="375"/>
    </location>
</feature>
<keyword evidence="13" id="KW-0472">Membrane</keyword>
<dbReference type="GO" id="GO:0047560">
    <property type="term" value="F:3-dehydrosphinganine reductase activity"/>
    <property type="evidence" value="ECO:0007669"/>
    <property type="project" value="UniProtKB-EC"/>
</dbReference>
<keyword evidence="13" id="KW-1133">Transmembrane helix</keyword>
<evidence type="ECO:0000256" key="9">
    <source>
        <dbReference type="ARBA" id="ARBA00026112"/>
    </source>
</evidence>
<feature type="transmembrane region" description="Helical" evidence="13">
    <location>
        <begin position="523"/>
        <end position="546"/>
    </location>
</feature>
<keyword evidence="4" id="KW-0256">Endoplasmic reticulum</keyword>
<dbReference type="FunFam" id="3.40.50.720:FF:000468">
    <property type="entry name" value="Short-chain dehydrogenase, putative"/>
    <property type="match status" value="1"/>
</dbReference>
<dbReference type="Pfam" id="PF00106">
    <property type="entry name" value="adh_short"/>
    <property type="match status" value="1"/>
</dbReference>
<comment type="subcellular location">
    <subcellularLocation>
        <location evidence="1">Endoplasmic reticulum</location>
    </subcellularLocation>
</comment>
<dbReference type="PANTHER" id="PTHR43550">
    <property type="entry name" value="3-KETODIHYDROSPHINGOSINE REDUCTASE"/>
    <property type="match status" value="1"/>
</dbReference>
<evidence type="ECO:0000256" key="8">
    <source>
        <dbReference type="ARBA" id="ARBA00023098"/>
    </source>
</evidence>
<dbReference type="GO" id="GO:0005789">
    <property type="term" value="C:endoplasmic reticulum membrane"/>
    <property type="evidence" value="ECO:0007669"/>
    <property type="project" value="TreeGrafter"/>
</dbReference>
<dbReference type="InterPro" id="IPR045022">
    <property type="entry name" value="KDSR-like"/>
</dbReference>
<keyword evidence="7" id="KW-0560">Oxidoreductase</keyword>